<dbReference type="Proteomes" id="UP000294930">
    <property type="component" value="Unassembled WGS sequence"/>
</dbReference>
<keyword evidence="1" id="KW-0732">Signal</keyword>
<keyword evidence="3" id="KW-1185">Reference proteome</keyword>
<dbReference type="Pfam" id="PF07661">
    <property type="entry name" value="MORN_2"/>
    <property type="match status" value="2"/>
</dbReference>
<comment type="caution">
    <text evidence="2">The sequence shown here is derived from an EMBL/GenBank/DDBJ whole genome shotgun (WGS) entry which is preliminary data.</text>
</comment>
<sequence>MKKTYTHYLLVIFVLISTFSVFSQNNNTPTELGADVMFTVFEATGGGPKMVLLIQKKDGTEVTLEEFDSFSYQDKPGIPEGFKELKLEDGNYTFDNFFQRADFEYHGFIYKGRCVLFFHPTTIILDVKFRQIVSKSWYEFSETDLKIEFEEYYENGKISAKGFIEKDGSKTGEWKYYSREDGYLFMSGAFENDKKIGVWKEYNSEGHVTMSGTYENDNRVGVWKVYDSKGKVKEEVNFSKKSEGNAFEYFSKQQKN</sequence>
<dbReference type="RefSeq" id="WP_134199215.1">
    <property type="nucleotide sequence ID" value="NZ_SOQZ01000002.1"/>
</dbReference>
<dbReference type="EMBL" id="SOQZ01000002">
    <property type="protein sequence ID" value="TDY12563.1"/>
    <property type="molecule type" value="Genomic_DNA"/>
</dbReference>
<accession>A0ABY2G694</accession>
<dbReference type="SUPFAM" id="SSF82185">
    <property type="entry name" value="Histone H3 K4-specific methyltransferase SET7/9 N-terminal domain"/>
    <property type="match status" value="1"/>
</dbReference>
<reference evidence="2 3" key="1">
    <citation type="submission" date="2019-03" db="EMBL/GenBank/DDBJ databases">
        <title>Genomic Encyclopedia of Type Strains, Phase III (KMG-III): the genomes of soil and plant-associated and newly described type strains.</title>
        <authorList>
            <person name="Whitman W."/>
        </authorList>
    </citation>
    <scope>NUCLEOTIDE SEQUENCE [LARGE SCALE GENOMIC DNA]</scope>
    <source>
        <strain evidence="2 3">CGMCC 1.10957</strain>
    </source>
</reference>
<feature type="signal peptide" evidence="1">
    <location>
        <begin position="1"/>
        <end position="23"/>
    </location>
</feature>
<dbReference type="Gene3D" id="3.90.930.1">
    <property type="match status" value="1"/>
</dbReference>
<evidence type="ECO:0000313" key="3">
    <source>
        <dbReference type="Proteomes" id="UP000294930"/>
    </source>
</evidence>
<proteinExistence type="predicted"/>
<feature type="chain" id="PRO_5045464011" evidence="1">
    <location>
        <begin position="24"/>
        <end position="256"/>
    </location>
</feature>
<protein>
    <submittedName>
        <fullName evidence="2">MORN repeat protein</fullName>
    </submittedName>
</protein>
<evidence type="ECO:0000256" key="1">
    <source>
        <dbReference type="SAM" id="SignalP"/>
    </source>
</evidence>
<evidence type="ECO:0000313" key="2">
    <source>
        <dbReference type="EMBL" id="TDY12563.1"/>
    </source>
</evidence>
<gene>
    <name evidence="2" type="ORF">A8975_1327</name>
</gene>
<name>A0ABY2G694_9FLAO</name>
<dbReference type="InterPro" id="IPR011652">
    <property type="entry name" value="MORN_2"/>
</dbReference>
<organism evidence="2 3">
    <name type="scientific">Meridianimaribacter flavus</name>
    <dbReference type="NCBI Taxonomy" id="571115"/>
    <lineage>
        <taxon>Bacteria</taxon>
        <taxon>Pseudomonadati</taxon>
        <taxon>Bacteroidota</taxon>
        <taxon>Flavobacteriia</taxon>
        <taxon>Flavobacteriales</taxon>
        <taxon>Flavobacteriaceae</taxon>
        <taxon>Meridianimaribacter</taxon>
    </lineage>
</organism>